<keyword evidence="2" id="KW-1185">Reference proteome</keyword>
<organism evidence="1 2">
    <name type="scientific">Phytophthora lilii</name>
    <dbReference type="NCBI Taxonomy" id="2077276"/>
    <lineage>
        <taxon>Eukaryota</taxon>
        <taxon>Sar</taxon>
        <taxon>Stramenopiles</taxon>
        <taxon>Oomycota</taxon>
        <taxon>Peronosporomycetes</taxon>
        <taxon>Peronosporales</taxon>
        <taxon>Peronosporaceae</taxon>
        <taxon>Phytophthora</taxon>
    </lineage>
</organism>
<reference evidence="1" key="1">
    <citation type="submission" date="2023-04" db="EMBL/GenBank/DDBJ databases">
        <title>Phytophthora lilii NBRC 32176.</title>
        <authorList>
            <person name="Ichikawa N."/>
            <person name="Sato H."/>
            <person name="Tonouchi N."/>
        </authorList>
    </citation>
    <scope>NUCLEOTIDE SEQUENCE</scope>
    <source>
        <strain evidence="1">NBRC 32176</strain>
    </source>
</reference>
<evidence type="ECO:0000313" key="2">
    <source>
        <dbReference type="Proteomes" id="UP001165083"/>
    </source>
</evidence>
<dbReference type="AlphaFoldDB" id="A0A9W7CQR3"/>
<evidence type="ECO:0000313" key="1">
    <source>
        <dbReference type="EMBL" id="GMF39132.1"/>
    </source>
</evidence>
<gene>
    <name evidence="1" type="ORF">Plil01_001623500</name>
</gene>
<dbReference type="Proteomes" id="UP001165083">
    <property type="component" value="Unassembled WGS sequence"/>
</dbReference>
<sequence length="189" mass="21560">MNRERPILMNEASVYFEDARAYTVDDVGALHPRVCFHADHRHTSTGITLLPCLIWKRKNRGLIERLGSCYIAYKPRAWVDQDLLLNCLKQTPAEVVVKSVQACGFNDDSSAWHIAKDDGYGSKFRAAWQLRESGDRDSDQEGDMTAVMETFDEILIEDLAYTVTKEGLKANTRNNQRTYHFTVRTINGT</sequence>
<proteinExistence type="predicted"/>
<protein>
    <submittedName>
        <fullName evidence="1">Unnamed protein product</fullName>
    </submittedName>
</protein>
<dbReference type="EMBL" id="BSXW01001782">
    <property type="protein sequence ID" value="GMF39132.1"/>
    <property type="molecule type" value="Genomic_DNA"/>
</dbReference>
<comment type="caution">
    <text evidence="1">The sequence shown here is derived from an EMBL/GenBank/DDBJ whole genome shotgun (WGS) entry which is preliminary data.</text>
</comment>
<accession>A0A9W7CQR3</accession>
<name>A0A9W7CQR3_9STRA</name>